<sequence>MSIADGLINGVAAVASAFSVAIKKSASCYTDIQTADDSHSLVRDDGSLTSMIKVEGYVGLVGPDEFNRLQEQCLQIFNSAMRDAGHSLSFSFSYNLDQVKDSIKDNYRTSRDTAKRLNLNLDDVLSERENFMSRYCSVEDVYLIITTSPNVLTGEQNKRATADKTKLAKEHETPAFRTTQNIVAPIHELRDAHKSLVQAAVKDLNSAGVLCELLEVHDALYHIRKGIFPDFTDKSWKPVVAGDKFSPKVINEDLGVSDKADLADLLWPSLETQLFPQGAEIIDLKTCKVGDKLYSSVYIDLYPKDPQAFTSLINKTLASNFPWRINFLLGGGGMSSLKFKRAMAGVLAFSSTQNRLIDNAIRLLDYLELETDDSAVMIRTVASTWVNTTGSDADDIKLLRSRIATLSRAIQSWGTIDCTELCGDPFEGAVASMPGLMNSSPAAKSVASLQSALKMMPLCRPASPWKSGSLLLRSPDGKPWPYQPGSPLQTTWIDMIYARPGSGKSVLSNAINLGLCIQAGIPRLPRISVIDIGPSSAGLISLIKESLPDEQKHLALYVRFNMSKEYSVNPFDTQIGSRYPLPLERAFLVNFISLLATPVGQASSYDGVADLVGLVIDEAYKLLADEANPNVYTRGINPAIDKLLDEIKYQSDSKTSWWEVTDALFEAGHIREASLAQRNAVPLINDLTSIARSAAVVDLYGKITVSTGENLIDAFVRMISSAVREYPVLSRYTQFDLGESKIIAFDLDEVAKSGGEAADRQTAVMYMLARYLIAKDFYLNKEAVASLPENYRLHHEARASELKEDQKRIVFDEFHRTAKAQAVRDQVIVDMREGRKWRVQVCVVSQDLADFDDQIVKFATSTFIMDAGPQQAIEETTKRFGLSKTAQIALRQSVRGPREGGATFLGQFATKVGNHMQLLTITLGPAELWAFSTTSEDVLIRTALYEAIGPAEARRVLSNIFPNGTAAKLIHDRLNSETEGTGVISEENKKSIVSSLTDEILKAYQENPNIRNL</sequence>
<proteinExistence type="predicted"/>
<gene>
    <name evidence="1" type="ORF">MMH89_04070</name>
</gene>
<dbReference type="RefSeq" id="WP_258568177.1">
    <property type="nucleotide sequence ID" value="NZ_CP092900.1"/>
</dbReference>
<evidence type="ECO:0000313" key="1">
    <source>
        <dbReference type="EMBL" id="UTC24394.1"/>
    </source>
</evidence>
<organism evidence="1 2">
    <name type="scientific">Candidatus Comchoanobacter bicostacola</name>
    <dbReference type="NCBI Taxonomy" id="2919598"/>
    <lineage>
        <taxon>Bacteria</taxon>
        <taxon>Pseudomonadati</taxon>
        <taxon>Pseudomonadota</taxon>
        <taxon>Gammaproteobacteria</taxon>
        <taxon>Candidatus Comchoanobacterales</taxon>
        <taxon>Candidatus Comchoanobacteraceae</taxon>
        <taxon>Candidatus Comchoanobacter</taxon>
    </lineage>
</organism>
<keyword evidence="2" id="KW-1185">Reference proteome</keyword>
<name>A0ABY5DL31_9GAMM</name>
<accession>A0ABY5DL31</accession>
<dbReference type="Proteomes" id="UP001055955">
    <property type="component" value="Chromosome"/>
</dbReference>
<dbReference type="SUPFAM" id="SSF52540">
    <property type="entry name" value="P-loop containing nucleoside triphosphate hydrolases"/>
    <property type="match status" value="1"/>
</dbReference>
<reference evidence="1 2" key="1">
    <citation type="journal article" date="2022" name="Nat. Microbiol.">
        <title>The microbiome of a bacterivorous marine choanoflagellate contains a resource-demanding obligate bacterial associate.</title>
        <authorList>
            <person name="Needham D.M."/>
            <person name="Poirier C."/>
            <person name="Bachy C."/>
            <person name="George E.E."/>
            <person name="Wilken S."/>
            <person name="Yung C.C.M."/>
            <person name="Limardo A.J."/>
            <person name="Morando M."/>
            <person name="Sudek L."/>
            <person name="Malmstrom R.R."/>
            <person name="Keeling P.J."/>
            <person name="Santoro A.E."/>
            <person name="Worden A.Z."/>
        </authorList>
    </citation>
    <scope>NUCLEOTIDE SEQUENCE [LARGE SCALE GENOMIC DNA]</scope>
    <source>
        <strain evidence="1 2">Comchoano-1</strain>
    </source>
</reference>
<dbReference type="Gene3D" id="3.40.50.300">
    <property type="entry name" value="P-loop containing nucleotide triphosphate hydrolases"/>
    <property type="match status" value="1"/>
</dbReference>
<protein>
    <submittedName>
        <fullName evidence="1">Type IV secretion protein IcmB</fullName>
    </submittedName>
</protein>
<evidence type="ECO:0000313" key="2">
    <source>
        <dbReference type="Proteomes" id="UP001055955"/>
    </source>
</evidence>
<dbReference type="EMBL" id="CP092900">
    <property type="protein sequence ID" value="UTC24394.1"/>
    <property type="molecule type" value="Genomic_DNA"/>
</dbReference>
<dbReference type="InterPro" id="IPR027417">
    <property type="entry name" value="P-loop_NTPase"/>
</dbReference>